<dbReference type="Pfam" id="PF02900">
    <property type="entry name" value="LigB"/>
    <property type="match status" value="1"/>
</dbReference>
<keyword evidence="2" id="KW-0223">Dioxygenase</keyword>
<dbReference type="Gene3D" id="3.30.700.20">
    <property type="entry name" value="Hypothetical protein ph0010, domain 1"/>
    <property type="match status" value="1"/>
</dbReference>
<name>A0A4P6M5K5_9FIRM</name>
<dbReference type="PROSITE" id="PS51112">
    <property type="entry name" value="AMMECR1"/>
    <property type="match status" value="1"/>
</dbReference>
<evidence type="ECO:0000313" key="3">
    <source>
        <dbReference type="Proteomes" id="UP000289794"/>
    </source>
</evidence>
<protein>
    <submittedName>
        <fullName evidence="2">2-aminophenol 1,6-dioxygenase beta subunit</fullName>
        <ecNumber evidence="2">1.13.11.74</ecNumber>
    </submittedName>
</protein>
<gene>
    <name evidence="2" type="primary">amnB</name>
    <name evidence="2" type="ORF">PMF13cell1_04273</name>
</gene>
<dbReference type="InterPro" id="IPR002733">
    <property type="entry name" value="AMMECR1_domain"/>
</dbReference>
<dbReference type="Pfam" id="PF01871">
    <property type="entry name" value="AMMECR1"/>
    <property type="match status" value="1"/>
</dbReference>
<dbReference type="InterPro" id="IPR004183">
    <property type="entry name" value="Xdiol_dOase_suB"/>
</dbReference>
<dbReference type="KEGG" id="bpro:PMF13cell1_04273"/>
<dbReference type="GO" id="GO:0008198">
    <property type="term" value="F:ferrous iron binding"/>
    <property type="evidence" value="ECO:0007669"/>
    <property type="project" value="InterPro"/>
</dbReference>
<evidence type="ECO:0000259" key="1">
    <source>
        <dbReference type="PROSITE" id="PS51112"/>
    </source>
</evidence>
<accession>A0A4P6M5K5</accession>
<dbReference type="Proteomes" id="UP000289794">
    <property type="component" value="Chromosome"/>
</dbReference>
<dbReference type="InterPro" id="IPR027485">
    <property type="entry name" value="AMMECR1_N"/>
</dbReference>
<dbReference type="EC" id="1.13.11.74" evidence="2"/>
<sequence>MSIRGAVMVPHPPLIIPKVGRGQEVGISATIAAYEKAAQHVAKLCPDTVVVTTPHSVMYADYFHISPGREAEGDFGKFGAKEVRIKAKYDIELRSQLCSLLDRDGSMAGTRGERDSRLDHATMIPLYFLEKQQVRYRILRIGLSGQTLEAHYRLGEYISKAADILGRNVVMIASGDLSHKLLEAGPYGYQKEGPEYDKRVMQAMGTGNFGDLLDFPDDFCEKAAECGHRSFVIMAGAFDGTSVKSKRLSYEGPFGVGYGICTYETVGKDNTRRFLNQYEEMQRQKLEHKKASEDAYVRLARKALETYVRTGKMLVIPDDLPEELRSKRAGVFVSLKMHGRLRGCIGTILPVTDSVAEEIADNAVSAGCRDPRFTPVKEEELDQLVYSVDVLGETEEIASPEELDVKEYGVIVSKGRKRGLLLPNLEGVDTVEEQISIAIQKAGIDETETGVKLERFRVTRHK</sequence>
<organism evidence="2 3">
    <name type="scientific">Blautia producta</name>
    <dbReference type="NCBI Taxonomy" id="33035"/>
    <lineage>
        <taxon>Bacteria</taxon>
        <taxon>Bacillati</taxon>
        <taxon>Bacillota</taxon>
        <taxon>Clostridia</taxon>
        <taxon>Lachnospirales</taxon>
        <taxon>Lachnospiraceae</taxon>
        <taxon>Blautia</taxon>
    </lineage>
</organism>
<dbReference type="GO" id="GO:0016702">
    <property type="term" value="F:oxidoreductase activity, acting on single donors with incorporation of molecular oxygen, incorporation of two atoms of oxygen"/>
    <property type="evidence" value="ECO:0007669"/>
    <property type="project" value="UniProtKB-ARBA"/>
</dbReference>
<reference evidence="2 3" key="1">
    <citation type="submission" date="2019-01" db="EMBL/GenBank/DDBJ databases">
        <title>PMF-metabolizing Aryl O-demethylase.</title>
        <authorList>
            <person name="Kim M."/>
        </authorList>
    </citation>
    <scope>NUCLEOTIDE SEQUENCE [LARGE SCALE GENOMIC DNA]</scope>
    <source>
        <strain evidence="2 3">PMF1</strain>
    </source>
</reference>
<proteinExistence type="predicted"/>
<dbReference type="PANTHER" id="PTHR13016:SF0">
    <property type="entry name" value="AMME SYNDROME CANDIDATE GENE 1 PROTEIN"/>
    <property type="match status" value="1"/>
</dbReference>
<dbReference type="InterPro" id="IPR036071">
    <property type="entry name" value="AMMECR1_dom_sf"/>
</dbReference>
<dbReference type="PANTHER" id="PTHR13016">
    <property type="entry name" value="AMMECR1 HOMOLOG"/>
    <property type="match status" value="1"/>
</dbReference>
<dbReference type="RefSeq" id="WP_130182045.1">
    <property type="nucleotide sequence ID" value="NZ_CP035945.1"/>
</dbReference>
<evidence type="ECO:0000313" key="2">
    <source>
        <dbReference type="EMBL" id="QBE98707.1"/>
    </source>
</evidence>
<dbReference type="AlphaFoldDB" id="A0A4P6M5K5"/>
<dbReference type="NCBIfam" id="TIGR04335">
    <property type="entry name" value="AmmeMemoSam_A"/>
    <property type="match status" value="1"/>
</dbReference>
<dbReference type="InterPro" id="IPR027623">
    <property type="entry name" value="AmmeMemoSam_A"/>
</dbReference>
<dbReference type="SUPFAM" id="SSF53213">
    <property type="entry name" value="LigB-like"/>
    <property type="match status" value="1"/>
</dbReference>
<dbReference type="EMBL" id="CP035945">
    <property type="protein sequence ID" value="QBE98707.1"/>
    <property type="molecule type" value="Genomic_DNA"/>
</dbReference>
<dbReference type="NCBIfam" id="TIGR00296">
    <property type="entry name" value="TIGR00296 family protein"/>
    <property type="match status" value="1"/>
</dbReference>
<keyword evidence="2" id="KW-0560">Oxidoreductase</keyword>
<dbReference type="SUPFAM" id="SSF143447">
    <property type="entry name" value="AMMECR1-like"/>
    <property type="match status" value="1"/>
</dbReference>
<dbReference type="InterPro" id="IPR023473">
    <property type="entry name" value="AMMECR1"/>
</dbReference>
<feature type="domain" description="AMMECR1" evidence="1">
    <location>
        <begin position="291"/>
        <end position="462"/>
    </location>
</feature>
<dbReference type="Gene3D" id="3.40.830.10">
    <property type="entry name" value="LigB-like"/>
    <property type="match status" value="1"/>
</dbReference>
<dbReference type="CDD" id="cd07951">
    <property type="entry name" value="ED_3B_N_AMMECR1"/>
    <property type="match status" value="1"/>
</dbReference>